<accession>A0A6L9Y2X2</accession>
<dbReference type="AlphaFoldDB" id="A0A6L9Y2X2"/>
<dbReference type="EMBL" id="JAAGWY010000005">
    <property type="protein sequence ID" value="NEN07638.1"/>
    <property type="molecule type" value="Genomic_DNA"/>
</dbReference>
<sequence length="779" mass="86698">MAGTSAEELLAANTDETWRSAFADVVDLMDLLKDCVIQDKYSVPNALTDRIALTEPGREMKSRLIRQEEVPGLEAHLMCALTLGHEDLFIDVANTDIDRLSEAISDQIVARKIRFPFIFGRELYDYFAGVFEDEKDLLTNEETIQLLDATPTGVFQYGRFVVGPSGLRTSNYRRILRSSSRVPAFHCDDPVCRKLHSVVLSTGHNAAINAERGKLERLLRSMPNAAADWSGLASEISRVHESYFGNSWTAPMVTLVGDCLSMDELSTLNARLSESKTLPGLISREQFLEEVLTQFDDDEICVAIDDLVRAGKLGVPVGEVRRPVSTAHLRSGAFKLQPQLGVNGVRFVSGDPGLPVLRERDLFRRIYLDAGDAERHELDWQLRGIDGVSLEVRLDEYLRTQSPADALTRLVLSGSASAIAASELVGAGDFEGESDEEIISRLLWKLGFDDRDPEDLHAEFWRQHEKVAAAVQSWLGTGADDAADFKGKASAYFIELEGRLEDSLAFASWSLLYDHSISPRPFNYTPDLDRSVGLELLDRYTRSEEATEIGEKLRFNGKLTMYPLMRGFGVLSEVLASVRSKASDFERPESEFPKYASITALQNFPFKSTVPFLDISEHSQDRIVNGFQQIEAGLRLARVDQVRNAFSHYRRTSPEVAQMAETLESVAQAIRLIENLGFGLNLFAPAGDTGDRWGRRTVRFQGPRSLEHSISRPSSLQWAGLPSLGRNQLLVRAAAFEDANEVLRFERGYSSDFSVMWAAYPKPRRALSGIADASTAIPG</sequence>
<evidence type="ECO:0000313" key="2">
    <source>
        <dbReference type="Proteomes" id="UP000474967"/>
    </source>
</evidence>
<protein>
    <submittedName>
        <fullName evidence="1">Uncharacterized protein</fullName>
    </submittedName>
</protein>
<keyword evidence="2" id="KW-1185">Reference proteome</keyword>
<organism evidence="1 2">
    <name type="scientific">Leifsonia tongyongensis</name>
    <dbReference type="NCBI Taxonomy" id="1268043"/>
    <lineage>
        <taxon>Bacteria</taxon>
        <taxon>Bacillati</taxon>
        <taxon>Actinomycetota</taxon>
        <taxon>Actinomycetes</taxon>
        <taxon>Micrococcales</taxon>
        <taxon>Microbacteriaceae</taxon>
        <taxon>Leifsonia</taxon>
    </lineage>
</organism>
<evidence type="ECO:0000313" key="1">
    <source>
        <dbReference type="EMBL" id="NEN07638.1"/>
    </source>
</evidence>
<reference evidence="1 2" key="1">
    <citation type="journal article" date="2014" name="J. Microbiol.">
        <title>Diaminobutyricibacter tongyongensis gen. nov., sp. nov. and Homoserinibacter gongjuensis gen. nov., sp. nov. belong to the family Microbacteriaceae.</title>
        <authorList>
            <person name="Kim S.J."/>
            <person name="Ahn J.H."/>
            <person name="Weon H.Y."/>
            <person name="Hamada M."/>
            <person name="Suzuki K."/>
            <person name="Kwon S.W."/>
        </authorList>
    </citation>
    <scope>NUCLEOTIDE SEQUENCE [LARGE SCALE GENOMIC DNA]</scope>
    <source>
        <strain evidence="1 2">NBRC 108724</strain>
    </source>
</reference>
<gene>
    <name evidence="1" type="ORF">G3T36_17420</name>
</gene>
<dbReference type="Proteomes" id="UP000474967">
    <property type="component" value="Unassembled WGS sequence"/>
</dbReference>
<name>A0A6L9Y2X2_9MICO</name>
<comment type="caution">
    <text evidence="1">The sequence shown here is derived from an EMBL/GenBank/DDBJ whole genome shotgun (WGS) entry which is preliminary data.</text>
</comment>
<proteinExistence type="predicted"/>
<dbReference type="RefSeq" id="WP_163291140.1">
    <property type="nucleotide sequence ID" value="NZ_JAAGWY010000005.1"/>
</dbReference>